<keyword evidence="3" id="KW-1185">Reference proteome</keyword>
<dbReference type="PANTHER" id="PTHR30469">
    <property type="entry name" value="MULTIDRUG RESISTANCE PROTEIN MDTA"/>
    <property type="match status" value="1"/>
</dbReference>
<evidence type="ECO:0000313" key="3">
    <source>
        <dbReference type="Proteomes" id="UP001370348"/>
    </source>
</evidence>
<evidence type="ECO:0000313" key="2">
    <source>
        <dbReference type="EMBL" id="WXB15284.1"/>
    </source>
</evidence>
<accession>A0ABZ2M0A9</accession>
<protein>
    <submittedName>
        <fullName evidence="2">Efflux RND transporter periplasmic adaptor subunit</fullName>
    </submittedName>
</protein>
<dbReference type="InterPro" id="IPR058625">
    <property type="entry name" value="MdtA-like_BSH"/>
</dbReference>
<dbReference type="Gene3D" id="2.40.50.100">
    <property type="match status" value="1"/>
</dbReference>
<dbReference type="Pfam" id="PF25917">
    <property type="entry name" value="BSH_RND"/>
    <property type="match status" value="1"/>
</dbReference>
<name>A0ABZ2M0A9_9BACT</name>
<feature type="domain" description="Multidrug resistance protein MdtA-like barrel-sandwich hybrid" evidence="1">
    <location>
        <begin position="57"/>
        <end position="223"/>
    </location>
</feature>
<dbReference type="PANTHER" id="PTHR30469:SF15">
    <property type="entry name" value="HLYD FAMILY OF SECRETION PROTEINS"/>
    <property type="match status" value="1"/>
</dbReference>
<dbReference type="EMBL" id="CP089984">
    <property type="protein sequence ID" value="WXB15284.1"/>
    <property type="molecule type" value="Genomic_DNA"/>
</dbReference>
<dbReference type="Proteomes" id="UP001370348">
    <property type="component" value="Chromosome"/>
</dbReference>
<dbReference type="Gene3D" id="1.10.287.470">
    <property type="entry name" value="Helix hairpin bin"/>
    <property type="match status" value="1"/>
</dbReference>
<evidence type="ECO:0000259" key="1">
    <source>
        <dbReference type="Pfam" id="PF25917"/>
    </source>
</evidence>
<sequence>MSGRRLRLAVGLAVAASVLVVGGTLVRGALTEVVEVKSGTLHPSVVARAVVVASKGIADVRPRVDGRVAKVHAREGEAVRAGQLLVEIDPGELASTLERVEAERSSRIASADAELRVARSALALAADRERRTAKLVTSGSESPQALVESRAALGMAQAEYGRVRARRELIRGGHAPRELAEGDSTSDDARRRLERTRIVAPIDGVVLERRVDEGDTVNAGDATLFEIADPRATEVAIEVEESDAMLVAPGLEVVLRMPGKGADVGRARIERTSSTLQRRTIGAEDARIRAESQIRTAWATWLGDASHPPMVPIGKRLEAWIALTPHDAIAVVPRRAVAVDDGAARVRIKWGPFLSERTVRLGVADEQWIEIYGLAPGSYVSTRGRGK</sequence>
<proteinExistence type="predicted"/>
<dbReference type="Gene3D" id="2.40.30.170">
    <property type="match status" value="1"/>
</dbReference>
<gene>
    <name evidence="2" type="ORF">LZC94_46620</name>
</gene>
<dbReference type="SUPFAM" id="SSF111369">
    <property type="entry name" value="HlyD-like secretion proteins"/>
    <property type="match status" value="1"/>
</dbReference>
<organism evidence="2 3">
    <name type="scientific">Pendulispora albinea</name>
    <dbReference type="NCBI Taxonomy" id="2741071"/>
    <lineage>
        <taxon>Bacteria</taxon>
        <taxon>Pseudomonadati</taxon>
        <taxon>Myxococcota</taxon>
        <taxon>Myxococcia</taxon>
        <taxon>Myxococcales</taxon>
        <taxon>Sorangiineae</taxon>
        <taxon>Pendulisporaceae</taxon>
        <taxon>Pendulispora</taxon>
    </lineage>
</organism>
<dbReference type="RefSeq" id="WP_394824909.1">
    <property type="nucleotide sequence ID" value="NZ_CP089984.1"/>
</dbReference>
<reference evidence="2 3" key="1">
    <citation type="submission" date="2021-12" db="EMBL/GenBank/DDBJ databases">
        <title>Discovery of the Pendulisporaceae a myxobacterial family with distinct sporulation behavior and unique specialized metabolism.</title>
        <authorList>
            <person name="Garcia R."/>
            <person name="Popoff A."/>
            <person name="Bader C.D."/>
            <person name="Loehr J."/>
            <person name="Walesch S."/>
            <person name="Walt C."/>
            <person name="Boldt J."/>
            <person name="Bunk B."/>
            <person name="Haeckl F.J.F.P.J."/>
            <person name="Gunesch A.P."/>
            <person name="Birkelbach J."/>
            <person name="Nuebel U."/>
            <person name="Pietschmann T."/>
            <person name="Bach T."/>
            <person name="Mueller R."/>
        </authorList>
    </citation>
    <scope>NUCLEOTIDE SEQUENCE [LARGE SCALE GENOMIC DNA]</scope>
    <source>
        <strain evidence="2 3">MSr11954</strain>
    </source>
</reference>